<dbReference type="Proteomes" id="UP000292957">
    <property type="component" value="Unassembled WGS sequence"/>
</dbReference>
<feature type="domain" description="L-lysine epsilon oxidase C-terminal" evidence="3">
    <location>
        <begin position="412"/>
        <end position="537"/>
    </location>
</feature>
<evidence type="ECO:0000313" key="6">
    <source>
        <dbReference type="Proteomes" id="UP000292082"/>
    </source>
</evidence>
<dbReference type="Pfam" id="PF18417">
    <property type="entry name" value="LodA_C"/>
    <property type="match status" value="1"/>
</dbReference>
<sequence length="644" mass="72367">MPTFKPYDPSADKPSANVDPAKIARVAIFPPIGIARVGDSGTQLDGKADEAHPEIEYFYGPEVPGLDEHPFGSFRDSQGRIKRQAARFRVYAYDDQGKVLGEINNAHGYSLTWKVHVANKKAAYFLSRGRLGQVNTDLRNPDVDPVDNASGDPFDLSLESRKRLIIDPGPQVIGGQKGTAPVPLDGKFQGSAREPRPVRLGELRTDDHGRLVFLGGSGHSHSVQVDDNPQFIKQPDIISEFDSVDYYDNMCDGWVEVSVEHPGRPQLAAQIPKPHRATVISAPPKFAWGIESPTSLYDILENIYNKQVKYEEHAGTDFYKDIWPVVSGTYKLSWVNEKAFQGHGPAGFGNFWPQEPQLSSTEIQYKALREHIFGRLREPDYRNKDQAHVIFMPRLSGDRGDALEPGVVPHEVSIQRFAALTALQYERFRDWKDGKFTKGAPFTKKAIEEYDLQEQPIMLTRAILEQSIGDPLYPGIEVYWIAKLAETFDTAVKGIQPPFRVNHDKVLPGFLSRGLSLPWQSDFSQCNTFWWPSARPDDVAVPTMTPWNQSKPNEVRKPAIPTIVADLTQIPRRSWTEGLRVTPDDVSSAFFPGCTDMVRMWTGLGFVVRNDSGPPSLPIWIETERNLHRGYRYAPPPEQTLKLT</sequence>
<evidence type="ECO:0000256" key="1">
    <source>
        <dbReference type="SAM" id="MobiDB-lite"/>
    </source>
</evidence>
<evidence type="ECO:0000259" key="2">
    <source>
        <dbReference type="Pfam" id="PF17990"/>
    </source>
</evidence>
<organism evidence="5 6">
    <name type="scientific">Dichomitus squalens</name>
    <dbReference type="NCBI Taxonomy" id="114155"/>
    <lineage>
        <taxon>Eukaryota</taxon>
        <taxon>Fungi</taxon>
        <taxon>Dikarya</taxon>
        <taxon>Basidiomycota</taxon>
        <taxon>Agaricomycotina</taxon>
        <taxon>Agaricomycetes</taxon>
        <taxon>Polyporales</taxon>
        <taxon>Polyporaceae</taxon>
        <taxon>Dichomitus</taxon>
    </lineage>
</organism>
<evidence type="ECO:0000259" key="3">
    <source>
        <dbReference type="Pfam" id="PF18417"/>
    </source>
</evidence>
<evidence type="ECO:0008006" key="7">
    <source>
        <dbReference type="Google" id="ProtNLM"/>
    </source>
</evidence>
<reference evidence="5 6" key="1">
    <citation type="submission" date="2019-01" db="EMBL/GenBank/DDBJ databases">
        <title>Draft genome sequences of three monokaryotic isolates of the white-rot basidiomycete fungus Dichomitus squalens.</title>
        <authorList>
            <consortium name="DOE Joint Genome Institute"/>
            <person name="Lopez S.C."/>
            <person name="Andreopoulos B."/>
            <person name="Pangilinan J."/>
            <person name="Lipzen A."/>
            <person name="Riley R."/>
            <person name="Ahrendt S."/>
            <person name="Ng V."/>
            <person name="Barry K."/>
            <person name="Daum C."/>
            <person name="Grigoriev I.V."/>
            <person name="Hilden K.S."/>
            <person name="Makela M.R."/>
            <person name="de Vries R.P."/>
        </authorList>
    </citation>
    <scope>NUCLEOTIDE SEQUENCE [LARGE SCALE GENOMIC DNA]</scope>
    <source>
        <strain evidence="5 6">CBS 464.89</strain>
        <strain evidence="4">OM18370.1</strain>
    </source>
</reference>
<dbReference type="STRING" id="114155.A0A4Q9PPI4"/>
<evidence type="ECO:0000313" key="5">
    <source>
        <dbReference type="EMBL" id="TBU56231.1"/>
    </source>
</evidence>
<accession>A0A4Q9PPI4</accession>
<dbReference type="InterPro" id="IPR041168">
    <property type="entry name" value="LodA_N"/>
</dbReference>
<dbReference type="EMBL" id="ML145155">
    <property type="protein sequence ID" value="TBU56231.1"/>
    <property type="molecule type" value="Genomic_DNA"/>
</dbReference>
<dbReference type="Pfam" id="PF17990">
    <property type="entry name" value="LodA_N"/>
    <property type="match status" value="1"/>
</dbReference>
<feature type="domain" description="L-Lysine epsilon oxidase N-terminal" evidence="2">
    <location>
        <begin position="29"/>
        <end position="264"/>
    </location>
</feature>
<dbReference type="OrthoDB" id="3253404at2759"/>
<dbReference type="AlphaFoldDB" id="A0A4Q9PPI4"/>
<proteinExistence type="predicted"/>
<keyword evidence="6" id="KW-1185">Reference proteome</keyword>
<dbReference type="EMBL" id="ML143403">
    <property type="protein sequence ID" value="TBU30799.1"/>
    <property type="molecule type" value="Genomic_DNA"/>
</dbReference>
<protein>
    <recommendedName>
        <fullName evidence="7">L-lysine 6-oxidase</fullName>
    </recommendedName>
</protein>
<feature type="region of interest" description="Disordered" evidence="1">
    <location>
        <begin position="168"/>
        <end position="193"/>
    </location>
</feature>
<gene>
    <name evidence="5" type="ORF">BD310DRAFT_950286</name>
    <name evidence="4" type="ORF">BD311DRAFT_826529</name>
</gene>
<dbReference type="CDD" id="cd14730">
    <property type="entry name" value="LodA_like"/>
    <property type="match status" value="1"/>
</dbReference>
<dbReference type="InterPro" id="IPR041173">
    <property type="entry name" value="LodA_C"/>
</dbReference>
<dbReference type="Proteomes" id="UP000292082">
    <property type="component" value="Unassembled WGS sequence"/>
</dbReference>
<name>A0A4Q9PPI4_9APHY</name>
<dbReference type="InterPro" id="IPR033798">
    <property type="entry name" value="LodA-like"/>
</dbReference>
<evidence type="ECO:0000313" key="4">
    <source>
        <dbReference type="EMBL" id="TBU30799.1"/>
    </source>
</evidence>